<dbReference type="GO" id="GO:0016787">
    <property type="term" value="F:hydrolase activity"/>
    <property type="evidence" value="ECO:0007669"/>
    <property type="project" value="UniProtKB-ARBA"/>
</dbReference>
<feature type="chain" id="PRO_5013775693" description="Apple domain-containing protein" evidence="1">
    <location>
        <begin position="40"/>
        <end position="417"/>
    </location>
</feature>
<evidence type="ECO:0000256" key="1">
    <source>
        <dbReference type="SAM" id="SignalP"/>
    </source>
</evidence>
<dbReference type="PROSITE" id="PS50948">
    <property type="entry name" value="PAN"/>
    <property type="match status" value="1"/>
</dbReference>
<gene>
    <name evidence="3" type="ORF">CS062_07630</name>
</gene>
<reference evidence="3 4" key="1">
    <citation type="submission" date="2017-11" db="EMBL/GenBank/DDBJ databases">
        <title>Draft genome sequence of Mitsuaria sp. HWN-4.</title>
        <authorList>
            <person name="Gundlapally S.R."/>
        </authorList>
    </citation>
    <scope>NUCLEOTIDE SEQUENCE [LARGE SCALE GENOMIC DNA]</scope>
    <source>
        <strain evidence="3 4">HWN-4</strain>
    </source>
</reference>
<accession>A0A2G9CDV5</accession>
<evidence type="ECO:0000313" key="4">
    <source>
        <dbReference type="Proteomes" id="UP000231501"/>
    </source>
</evidence>
<sequence>MTRTRFPRPLAHRLPVSSTALFNASIAALIAMAPLPAPAQSAPSPLASFTRTLNAAISGYNREHLNGVSPEACATACLADARKSWCVSFDYYKASQQCDLSDKRAADVGGLKTDYAGNPYDHYALNPGPGVPNPIVGPYGRRHVLVIGIDGLRGDALFCAGCATTPALSQLAAVGAFHGNVLAGGSQSTYSGPGWGTLFTGYWADQHGVTSNDASLPLRKPHVFDRIKQVYPTATVAVVGDWANITGNLKPAGADFVVANAAKNSQQATDAVKGWLSWTNPPTVIFYYLHNVDIHAASYDPYNAYYQSKIVGEDAQIQQVLDGLVARPTYAQEEWLIVVVSDHGGTGSGHGGQSAGERDAALVLTNRYRNPTKPPYCQGDLTGTALPQTGALTPHVLDFLGLVNDTAGSKHPACGAR</sequence>
<evidence type="ECO:0000259" key="2">
    <source>
        <dbReference type="PROSITE" id="PS50948"/>
    </source>
</evidence>
<protein>
    <recommendedName>
        <fullName evidence="2">Apple domain-containing protein</fullName>
    </recommendedName>
</protein>
<name>A0A2G9CDV5_9BURK</name>
<dbReference type="AlphaFoldDB" id="A0A2G9CDV5"/>
<dbReference type="OrthoDB" id="1956004at2"/>
<feature type="signal peptide" evidence="1">
    <location>
        <begin position="1"/>
        <end position="39"/>
    </location>
</feature>
<dbReference type="Gene3D" id="3.50.4.10">
    <property type="entry name" value="Hepatocyte Growth Factor"/>
    <property type="match status" value="1"/>
</dbReference>
<dbReference type="Pfam" id="PF01663">
    <property type="entry name" value="Phosphodiest"/>
    <property type="match status" value="1"/>
</dbReference>
<dbReference type="PANTHER" id="PTHR10151:SF120">
    <property type="entry name" value="BIS(5'-ADENOSYL)-TRIPHOSPHATASE"/>
    <property type="match status" value="1"/>
</dbReference>
<organism evidence="3 4">
    <name type="scientific">Roseateles chitinivorans</name>
    <dbReference type="NCBI Taxonomy" id="2917965"/>
    <lineage>
        <taxon>Bacteria</taxon>
        <taxon>Pseudomonadati</taxon>
        <taxon>Pseudomonadota</taxon>
        <taxon>Betaproteobacteria</taxon>
        <taxon>Burkholderiales</taxon>
        <taxon>Sphaerotilaceae</taxon>
        <taxon>Roseateles</taxon>
    </lineage>
</organism>
<dbReference type="PANTHER" id="PTHR10151">
    <property type="entry name" value="ECTONUCLEOTIDE PYROPHOSPHATASE/PHOSPHODIESTERASE"/>
    <property type="match status" value="1"/>
</dbReference>
<proteinExistence type="predicted"/>
<keyword evidence="1" id="KW-0732">Signal</keyword>
<dbReference type="Pfam" id="PF00024">
    <property type="entry name" value="PAN_1"/>
    <property type="match status" value="1"/>
</dbReference>
<comment type="caution">
    <text evidence="3">The sequence shown here is derived from an EMBL/GenBank/DDBJ whole genome shotgun (WGS) entry which is preliminary data.</text>
</comment>
<keyword evidence="4" id="KW-1185">Reference proteome</keyword>
<dbReference type="InterPro" id="IPR017850">
    <property type="entry name" value="Alkaline_phosphatase_core_sf"/>
</dbReference>
<dbReference type="Proteomes" id="UP000231501">
    <property type="component" value="Unassembled WGS sequence"/>
</dbReference>
<dbReference type="EMBL" id="PEOG01000016">
    <property type="protein sequence ID" value="PIM53804.1"/>
    <property type="molecule type" value="Genomic_DNA"/>
</dbReference>
<dbReference type="SUPFAM" id="SSF53649">
    <property type="entry name" value="Alkaline phosphatase-like"/>
    <property type="match status" value="1"/>
</dbReference>
<evidence type="ECO:0000313" key="3">
    <source>
        <dbReference type="EMBL" id="PIM53804.1"/>
    </source>
</evidence>
<dbReference type="Gene3D" id="3.40.720.10">
    <property type="entry name" value="Alkaline Phosphatase, subunit A"/>
    <property type="match status" value="1"/>
</dbReference>
<dbReference type="CDD" id="cd01099">
    <property type="entry name" value="PAN_AP_HGF"/>
    <property type="match status" value="1"/>
</dbReference>
<feature type="domain" description="Apple" evidence="2">
    <location>
        <begin position="42"/>
        <end position="124"/>
    </location>
</feature>
<dbReference type="RefSeq" id="WP_099860921.1">
    <property type="nucleotide sequence ID" value="NZ_PEOG01000016.1"/>
</dbReference>
<dbReference type="SUPFAM" id="SSF57414">
    <property type="entry name" value="Hairpin loop containing domain-like"/>
    <property type="match status" value="1"/>
</dbReference>
<dbReference type="InterPro" id="IPR002591">
    <property type="entry name" value="Phosphodiest/P_Trfase"/>
</dbReference>
<dbReference type="InterPro" id="IPR003609">
    <property type="entry name" value="Pan_app"/>
</dbReference>